<dbReference type="InterPro" id="IPR029062">
    <property type="entry name" value="Class_I_gatase-like"/>
</dbReference>
<dbReference type="InterPro" id="IPR017853">
    <property type="entry name" value="GH"/>
</dbReference>
<evidence type="ECO:0008006" key="3">
    <source>
        <dbReference type="Google" id="ProtNLM"/>
    </source>
</evidence>
<dbReference type="CDD" id="cd03143">
    <property type="entry name" value="A4_beta-galactosidase_middle_domain"/>
    <property type="match status" value="1"/>
</dbReference>
<proteinExistence type="predicted"/>
<gene>
    <name evidence="1" type="ORF">KALB_3091</name>
</gene>
<dbReference type="EMBL" id="CP007155">
    <property type="protein sequence ID" value="AHH96459.1"/>
    <property type="molecule type" value="Genomic_DNA"/>
</dbReference>
<dbReference type="Gene3D" id="3.40.50.880">
    <property type="match status" value="1"/>
</dbReference>
<dbReference type="STRING" id="1449976.KALB_3091"/>
<keyword evidence="2" id="KW-1185">Reference proteome</keyword>
<name>W5WE56_9PSEU</name>
<protein>
    <recommendedName>
        <fullName evidence="3">Beta-galactosidase trimerisation domain-containing protein</fullName>
    </recommendedName>
</protein>
<organism evidence="1 2">
    <name type="scientific">Kutzneria albida DSM 43870</name>
    <dbReference type="NCBI Taxonomy" id="1449976"/>
    <lineage>
        <taxon>Bacteria</taxon>
        <taxon>Bacillati</taxon>
        <taxon>Actinomycetota</taxon>
        <taxon>Actinomycetes</taxon>
        <taxon>Pseudonocardiales</taxon>
        <taxon>Pseudonocardiaceae</taxon>
        <taxon>Kutzneria</taxon>
    </lineage>
</organism>
<dbReference type="eggNOG" id="COG1649">
    <property type="taxonomic scope" value="Bacteria"/>
</dbReference>
<dbReference type="PATRIC" id="fig|1449976.3.peg.3105"/>
<evidence type="ECO:0000313" key="1">
    <source>
        <dbReference type="EMBL" id="AHH96459.1"/>
    </source>
</evidence>
<dbReference type="AlphaFoldDB" id="W5WE56"/>
<dbReference type="SUPFAM" id="SSF51445">
    <property type="entry name" value="(Trans)glycosidases"/>
    <property type="match status" value="1"/>
</dbReference>
<evidence type="ECO:0000313" key="2">
    <source>
        <dbReference type="Proteomes" id="UP000019225"/>
    </source>
</evidence>
<sequence length="682" mass="74327">MGGVAVAAQFLPAYGGTARLTEVFPEWSRFARIADTTFDEDADPVRDMKPKIDALRKQNVSVIELDTILSNWITDQQFTEHMGKVRQFCELAHAAGMRVVMYYPSLEVISIGGRIGQSFYKNGPGKDWVQRSPEGKPNVFYGDLVVWVDPDDESCWVSPNSPYRDFYLARIRQLAGTGVDAIWPDVPIYFDGALSWCDASSWAASAFRADTGLALPAKPDFTSPVFRRYVEWRHHTLLGWQRDIAAAGQSVNPQLVTFVETVSMDYQYGTLVGLDGAYLRTSPGVSHVWEVDILGNYDGMRHATATDWTCLISMYKYARAASGAKPAWAFSYGWKADDASLVMAELLAAGCNPFEVKSPYKSDSTDLAMRTRMYGFIAANQNALYDSVNTAEVGVYHSSASRDYVDPSAGTGMYLNTVAPKGVKDWWATGSREEGADHHSWLGDFRGVVKALVYAHVPFRTVTSPGLAPADLVGLKALLLPNLQAVSDEEAAVLRGFVAGGGTLVVTGPNPTGLDQFGTTRTEFALSDVLGLRRADPLPASKQNGTCWYHKDLLGLNYLTKTDQASADLLLGPVLRATPPTVGLAAGDPRIHLEVNRLGSDLVLQLVNFTQFGDKPTEFKAAPTTCTVRVDLPTGKQIGTVTVSSPDNPTPAPQPVPWTTSGSAATFDLTLQQYSLVRVIFA</sequence>
<dbReference type="Proteomes" id="UP000019225">
    <property type="component" value="Chromosome"/>
</dbReference>
<accession>W5WE56</accession>
<dbReference type="KEGG" id="kal:KALB_3091"/>
<reference evidence="1 2" key="1">
    <citation type="journal article" date="2014" name="BMC Genomics">
        <title>Complete genome sequence of producer of the glycopeptide antibiotic Aculeximycin Kutzneria albida DSM 43870T, a representative of minor genus of Pseudonocardiaceae.</title>
        <authorList>
            <person name="Rebets Y."/>
            <person name="Tokovenko B."/>
            <person name="Lushchyk I."/>
            <person name="Ruckert C."/>
            <person name="Zaburannyi N."/>
            <person name="Bechthold A."/>
            <person name="Kalinowski J."/>
            <person name="Luzhetskyy A."/>
        </authorList>
    </citation>
    <scope>NUCLEOTIDE SEQUENCE [LARGE SCALE GENOMIC DNA]</scope>
    <source>
        <strain evidence="1">DSM 43870</strain>
    </source>
</reference>
<dbReference type="HOGENOM" id="CLU_403229_0_0_11"/>